<keyword evidence="1" id="KW-0805">Transcription regulation</keyword>
<organism evidence="5 6">
    <name type="scientific">Shewanella marisflavi</name>
    <dbReference type="NCBI Taxonomy" id="260364"/>
    <lineage>
        <taxon>Bacteria</taxon>
        <taxon>Pseudomonadati</taxon>
        <taxon>Pseudomonadota</taxon>
        <taxon>Gammaproteobacteria</taxon>
        <taxon>Alteromonadales</taxon>
        <taxon>Shewanellaceae</taxon>
        <taxon>Shewanella</taxon>
    </lineage>
</organism>
<keyword evidence="3" id="KW-0804">Transcription</keyword>
<reference evidence="5 6" key="1">
    <citation type="submission" date="2017-06" db="EMBL/GenBank/DDBJ databases">
        <title>Complete genome sequence of Shewanella marisflavi EP1 associated with anaerobic 2,4-dinitrotoluene reduction and salt tolerance.</title>
        <authorList>
            <person name="Huang J."/>
        </authorList>
    </citation>
    <scope>NUCLEOTIDE SEQUENCE [LARGE SCALE GENOMIC DNA]</scope>
    <source>
        <strain evidence="5 6">EP1</strain>
    </source>
</reference>
<dbReference type="PANTHER" id="PTHR43436:SF2">
    <property type="entry name" value="ARAC_XYLS FAMILY TRANSCRIPTIONAL REGULATOR"/>
    <property type="match status" value="1"/>
</dbReference>
<name>A0AAC9TTA0_9GAMM</name>
<dbReference type="InterPro" id="IPR009057">
    <property type="entry name" value="Homeodomain-like_sf"/>
</dbReference>
<dbReference type="InterPro" id="IPR018060">
    <property type="entry name" value="HTH_AraC"/>
</dbReference>
<dbReference type="PROSITE" id="PS00041">
    <property type="entry name" value="HTH_ARAC_FAMILY_1"/>
    <property type="match status" value="1"/>
</dbReference>
<dbReference type="GO" id="GO:0003700">
    <property type="term" value="F:DNA-binding transcription factor activity"/>
    <property type="evidence" value="ECO:0007669"/>
    <property type="project" value="InterPro"/>
</dbReference>
<dbReference type="PROSITE" id="PS01124">
    <property type="entry name" value="HTH_ARAC_FAMILY_2"/>
    <property type="match status" value="1"/>
</dbReference>
<dbReference type="RefSeq" id="WP_088903500.1">
    <property type="nucleotide sequence ID" value="NZ_CP022272.1"/>
</dbReference>
<evidence type="ECO:0000313" key="6">
    <source>
        <dbReference type="Proteomes" id="UP000198233"/>
    </source>
</evidence>
<proteinExistence type="predicted"/>
<dbReference type="PANTHER" id="PTHR43436">
    <property type="entry name" value="ARAC-FAMILY TRANSCRIPTIONAL REGULATOR"/>
    <property type="match status" value="1"/>
</dbReference>
<dbReference type="Proteomes" id="UP000198233">
    <property type="component" value="Chromosome"/>
</dbReference>
<dbReference type="Pfam" id="PF06719">
    <property type="entry name" value="AraC_N"/>
    <property type="match status" value="1"/>
</dbReference>
<evidence type="ECO:0000259" key="4">
    <source>
        <dbReference type="PROSITE" id="PS01124"/>
    </source>
</evidence>
<gene>
    <name evidence="5" type="ORF">CFF01_00335</name>
</gene>
<dbReference type="InterPro" id="IPR018062">
    <property type="entry name" value="HTH_AraC-typ_CS"/>
</dbReference>
<dbReference type="SUPFAM" id="SSF46689">
    <property type="entry name" value="Homeodomain-like"/>
    <property type="match status" value="2"/>
</dbReference>
<evidence type="ECO:0000256" key="2">
    <source>
        <dbReference type="ARBA" id="ARBA00023125"/>
    </source>
</evidence>
<dbReference type="Pfam" id="PF12833">
    <property type="entry name" value="HTH_18"/>
    <property type="match status" value="1"/>
</dbReference>
<evidence type="ECO:0000313" key="5">
    <source>
        <dbReference type="EMBL" id="ASJ95160.1"/>
    </source>
</evidence>
<accession>A0AAC9TTA0</accession>
<dbReference type="KEGG" id="smav:CFF01_00335"/>
<dbReference type="EMBL" id="CP022272">
    <property type="protein sequence ID" value="ASJ95160.1"/>
    <property type="molecule type" value="Genomic_DNA"/>
</dbReference>
<evidence type="ECO:0000256" key="3">
    <source>
        <dbReference type="ARBA" id="ARBA00023163"/>
    </source>
</evidence>
<feature type="domain" description="HTH araC/xylS-type" evidence="4">
    <location>
        <begin position="191"/>
        <end position="288"/>
    </location>
</feature>
<dbReference type="InterPro" id="IPR009594">
    <property type="entry name" value="Tscrpt_reg_HTH_AraC_N"/>
</dbReference>
<dbReference type="SMART" id="SM00342">
    <property type="entry name" value="HTH_ARAC"/>
    <property type="match status" value="1"/>
</dbReference>
<keyword evidence="2" id="KW-0238">DNA-binding</keyword>
<evidence type="ECO:0000256" key="1">
    <source>
        <dbReference type="ARBA" id="ARBA00023015"/>
    </source>
</evidence>
<dbReference type="Gene3D" id="1.10.10.60">
    <property type="entry name" value="Homeodomain-like"/>
    <property type="match status" value="2"/>
</dbReference>
<dbReference type="AlphaFoldDB" id="A0AAC9TTA0"/>
<sequence>MKSVAELMSELAPDEGMNDSVLPGIKLFRGSAYGARGPLCYSQGIMIVGQGKKRIYLDDKVFDYDPQNTLVMTVPMPVECETFASQEEPVLVMMIDIELAQLNRLIPIMDSYHKVPQSLNESRLPGYFIAPTSESLECSIHRLLQAMQSPLEAEALGEAMVLEILYRLLALPNAAPLYALALSHTRLSRIDKALSYLHKHYASSIEVDQLAALVNMSPSAFHRCFKEVTASSPIQYLKKLRLNKAKELLLQRRVKVKEAAIAVGYESPAQFSREFKRYFNQSPGECVR</sequence>
<protein>
    <submittedName>
        <fullName evidence="5">AraC family transcriptional regulator</fullName>
    </submittedName>
</protein>
<dbReference type="GO" id="GO:0043565">
    <property type="term" value="F:sequence-specific DNA binding"/>
    <property type="evidence" value="ECO:0007669"/>
    <property type="project" value="InterPro"/>
</dbReference>